<feature type="compositionally biased region" description="Acidic residues" evidence="17">
    <location>
        <begin position="534"/>
        <end position="547"/>
    </location>
</feature>
<keyword evidence="21" id="KW-1185">Reference proteome</keyword>
<feature type="coiled-coil region" evidence="16">
    <location>
        <begin position="120"/>
        <end position="167"/>
    </location>
</feature>
<feature type="domain" description="Histone deacetylase glutamine rich N-terminal" evidence="19">
    <location>
        <begin position="66"/>
        <end position="154"/>
    </location>
</feature>
<evidence type="ECO:0000256" key="12">
    <source>
        <dbReference type="PIRNR" id="PIRNR037911"/>
    </source>
</evidence>
<keyword evidence="10 12" id="KW-0804">Transcription</keyword>
<keyword evidence="6 12" id="KW-0378">Hydrolase</keyword>
<evidence type="ECO:0000256" key="16">
    <source>
        <dbReference type="SAM" id="Coils"/>
    </source>
</evidence>
<evidence type="ECO:0000259" key="18">
    <source>
        <dbReference type="Pfam" id="PF00850"/>
    </source>
</evidence>
<dbReference type="GO" id="GO:0046872">
    <property type="term" value="F:metal ion binding"/>
    <property type="evidence" value="ECO:0007669"/>
    <property type="project" value="UniProtKB-KW"/>
</dbReference>
<dbReference type="GO" id="GO:0000122">
    <property type="term" value="P:negative regulation of transcription by RNA polymerase II"/>
    <property type="evidence" value="ECO:0007669"/>
    <property type="project" value="InterPro"/>
</dbReference>
<feature type="compositionally biased region" description="Gly residues" evidence="17">
    <location>
        <begin position="37"/>
        <end position="47"/>
    </location>
</feature>
<feature type="region of interest" description="Disordered" evidence="17">
    <location>
        <begin position="294"/>
        <end position="324"/>
    </location>
</feature>
<reference evidence="20" key="2">
    <citation type="submission" date="2025-08" db="UniProtKB">
        <authorList>
            <consortium name="Ensembl"/>
        </authorList>
    </citation>
    <scope>IDENTIFICATION</scope>
</reference>
<comment type="catalytic activity">
    <reaction evidence="12">
        <text>N(6)-acetyl-L-lysyl-[histone] + H2O = L-lysyl-[histone] + acetate</text>
        <dbReference type="Rhea" id="RHEA:58196"/>
        <dbReference type="Rhea" id="RHEA-COMP:9845"/>
        <dbReference type="Rhea" id="RHEA-COMP:11338"/>
        <dbReference type="ChEBI" id="CHEBI:15377"/>
        <dbReference type="ChEBI" id="CHEBI:29969"/>
        <dbReference type="ChEBI" id="CHEBI:30089"/>
        <dbReference type="ChEBI" id="CHEBI:61930"/>
        <dbReference type="EC" id="3.5.1.98"/>
    </reaction>
</comment>
<evidence type="ECO:0000256" key="1">
    <source>
        <dbReference type="ARBA" id="ARBA00004123"/>
    </source>
</evidence>
<evidence type="ECO:0000256" key="15">
    <source>
        <dbReference type="PIRSR" id="PIRSR037911-3"/>
    </source>
</evidence>
<dbReference type="InterPro" id="IPR037138">
    <property type="entry name" value="His_deacetylse_dom_sf"/>
</dbReference>
<feature type="region of interest" description="Disordered" evidence="17">
    <location>
        <begin position="995"/>
        <end position="1023"/>
    </location>
</feature>
<feature type="region of interest" description="Disordered" evidence="17">
    <location>
        <begin position="186"/>
        <end position="269"/>
    </location>
</feature>
<feature type="compositionally biased region" description="Acidic residues" evidence="17">
    <location>
        <begin position="591"/>
        <end position="603"/>
    </location>
</feature>
<feature type="region of interest" description="Disordered" evidence="17">
    <location>
        <begin position="1"/>
        <end position="69"/>
    </location>
</feature>
<dbReference type="SUPFAM" id="SSF52768">
    <property type="entry name" value="Arginase/deacetylase"/>
    <property type="match status" value="1"/>
</dbReference>
<keyword evidence="11" id="KW-0539">Nucleus</keyword>
<feature type="compositionally biased region" description="Polar residues" evidence="17">
    <location>
        <begin position="209"/>
        <end position="220"/>
    </location>
</feature>
<dbReference type="Gene3D" id="6.10.250.1550">
    <property type="match status" value="1"/>
</dbReference>
<comment type="subcellular location">
    <subcellularLocation>
        <location evidence="1 12">Nucleus</location>
    </subcellularLocation>
</comment>
<dbReference type="CDD" id="cd10164">
    <property type="entry name" value="ClassIIa_HDAC5_Gln-rich-N"/>
    <property type="match status" value="1"/>
</dbReference>
<keyword evidence="9 12" id="KW-0805">Transcription regulation</keyword>
<keyword evidence="5 14" id="KW-0479">Metal-binding</keyword>
<comment type="function">
    <text evidence="12">Responsible for the deacetylation of lysine residues on the N-terminal part of the core histones (H2A, H2B, H3 and H4). Histone deacetylation gives a tag for epigenetic repression and plays an important role in transcriptional regulation, cell cycle progression and developmental events.</text>
</comment>
<reference evidence="20 21" key="1">
    <citation type="submission" date="2020-02" db="EMBL/GenBank/DDBJ databases">
        <title>Esox lucius (northern pike) genome, fEsoLuc1, primary haplotype.</title>
        <authorList>
            <person name="Myers G."/>
            <person name="Karagic N."/>
            <person name="Meyer A."/>
            <person name="Pippel M."/>
            <person name="Reichard M."/>
            <person name="Winkler S."/>
            <person name="Tracey A."/>
            <person name="Sims Y."/>
            <person name="Howe K."/>
            <person name="Rhie A."/>
            <person name="Formenti G."/>
            <person name="Durbin R."/>
            <person name="Fedrigo O."/>
            <person name="Jarvis E.D."/>
        </authorList>
    </citation>
    <scope>NUCLEOTIDE SEQUENCE [LARGE SCALE GENOMIC DNA]</scope>
</reference>
<keyword evidence="16" id="KW-0175">Coiled coil</keyword>
<feature type="compositionally biased region" description="Low complexity" evidence="17">
    <location>
        <begin position="294"/>
        <end position="312"/>
    </location>
</feature>
<comment type="similarity">
    <text evidence="2 12">Belongs to the histone deacetylase family. HD type 2 subfamily.</text>
</comment>
<sequence length="1023" mass="110676">WKSVNTLKDGSGRLTGSLSVEVKTPVPSGMQSPVGSGEQGGGGGGGPVDLRTDNRLGPLCGGGGGVDPAMREQQLQHELLLLKQQQELQKQLLFAEFQKQHEVLTRQHEVQLQEHLKQQQEILAAKRQQELEQKRKLEQQRHEELEKQKLEQQLLMLRNKEKGKESAIASTEVKLKLQEFLLSKKEPGTPGGLNHSFPQKCWGAHHTSLDQSSPPQSNTPGTPPSYKLPPLLGSYEGKDDFPLRKTASEPNLKVRSRLKQKVAERRSSPLLRRKDGTVISTFKKRAIEVSVSSMCSSAPGSGPSSPNSSNSAIAENGSSGSVPNIHTELRSLHQTLNADGSVSPLSLYTSPSLPNISLGLPANSHLTVSTPKLLQEAERQAIQTMRQGGALTGKFVSSSSLPASCLPPGMQHDSDPPQPPNSHSSHSSLLQHVLLLEQARQQSALLSVPMYGQSPLVTGERVSNSMRTVTKLPRHRPLSRTQSAPLPQSPQALQQLVMQQQHQHFLEKQKQYQLNKILSKGVELPRQPPTHPEETEEELTETQEMQEEGLGMGPEHLGEARPQEQRLPKEGSGETSPASEHLLTPLKGESTESDLEEEDDEDEAIQLRECDEEGFSDQHPLQQLNVFHASLSLSGLPHRPLGRAQSSPATASLKGTPVGDFPIKHLFTTGPISQKMYAVLPCGGIGVDSDTVWNEMHSSGAVRMAVGCVIELAFKVAAGELKNGFAVVRPPGHHAEESTAMGFCFFNSVAITAKLLQQKLGVGKILIVDWDIHHGNGTQQAFYNNPNVLYVSLHRYDDGNFFPGSGAPEEVGAGPGVGFNANIAWTGGVEPPMGDVEYLTAFRTVVMPIANEFSPDVVLVSAGFDAVEGHQSPLGGYSVTAKCFGHLTKQLMKLAGGRVVLALEGGHDLTAICDASESCVAALLGDELEPLPLAVLQQKPCPKAASSLERVIEIQSKHWSSLQRLAPTVGLSLMDAQRREKDEADTVTAMASLTVDTEQAAASAASTETNRSTEEPMEEEPVL</sequence>
<dbReference type="PIRSF" id="PIRSF037911">
    <property type="entry name" value="HDAC_II_euk"/>
    <property type="match status" value="1"/>
</dbReference>
<dbReference type="PANTHER" id="PTHR45364">
    <property type="entry name" value="HISTONE DEACETYLASE 9-RELATED"/>
    <property type="match status" value="1"/>
</dbReference>
<dbReference type="GO" id="GO:0141221">
    <property type="term" value="F:histone deacetylase activity, hydrolytic mechanism"/>
    <property type="evidence" value="ECO:0007669"/>
    <property type="project" value="UniProtKB-EC"/>
</dbReference>
<dbReference type="InterPro" id="IPR024643">
    <property type="entry name" value="Hist_deacetylase_Gln_rich_N"/>
</dbReference>
<evidence type="ECO:0000256" key="11">
    <source>
        <dbReference type="ARBA" id="ARBA00023242"/>
    </source>
</evidence>
<dbReference type="GeneTree" id="ENSGT00940000160534"/>
<dbReference type="InterPro" id="IPR000286">
    <property type="entry name" value="HDACs"/>
</dbReference>
<dbReference type="PRINTS" id="PR01270">
    <property type="entry name" value="HDASUPER"/>
</dbReference>
<evidence type="ECO:0000313" key="20">
    <source>
        <dbReference type="Ensembl" id="ENSELUP00000089875.1"/>
    </source>
</evidence>
<evidence type="ECO:0000256" key="8">
    <source>
        <dbReference type="ARBA" id="ARBA00022853"/>
    </source>
</evidence>
<dbReference type="GO" id="GO:0005634">
    <property type="term" value="C:nucleus"/>
    <property type="evidence" value="ECO:0007669"/>
    <property type="project" value="UniProtKB-SubCell"/>
</dbReference>
<feature type="site" description="Contributes to catalysis" evidence="15">
    <location>
        <position position="907"/>
    </location>
</feature>
<keyword evidence="8 12" id="KW-0156">Chromatin regulator</keyword>
<dbReference type="InterPro" id="IPR046949">
    <property type="entry name" value="HDAC4/5/7/9"/>
</dbReference>
<feature type="region of interest" description="Disordered" evidence="17">
    <location>
        <begin position="465"/>
        <end position="486"/>
    </location>
</feature>
<evidence type="ECO:0000256" key="13">
    <source>
        <dbReference type="PIRSR" id="PIRSR037911-1"/>
    </source>
</evidence>
<dbReference type="Pfam" id="PF12203">
    <property type="entry name" value="HDAC4_Gln"/>
    <property type="match status" value="1"/>
</dbReference>
<evidence type="ECO:0000256" key="2">
    <source>
        <dbReference type="ARBA" id="ARBA00007738"/>
    </source>
</evidence>
<evidence type="ECO:0000256" key="14">
    <source>
        <dbReference type="PIRSR" id="PIRSR037911-2"/>
    </source>
</evidence>
<name>A0AAY5KNL1_ESOLU</name>
<protein>
    <recommendedName>
        <fullName evidence="3 12">Histone deacetylase</fullName>
        <ecNumber evidence="3 12">3.5.1.98</ecNumber>
    </recommendedName>
</protein>
<evidence type="ECO:0000256" key="9">
    <source>
        <dbReference type="ARBA" id="ARBA00023015"/>
    </source>
</evidence>
<dbReference type="InterPro" id="IPR023801">
    <property type="entry name" value="His_deacetylse_dom"/>
</dbReference>
<dbReference type="Gene3D" id="3.40.800.20">
    <property type="entry name" value="Histone deacetylase domain"/>
    <property type="match status" value="1"/>
</dbReference>
<keyword evidence="7 14" id="KW-0862">Zinc</keyword>
<reference evidence="20" key="3">
    <citation type="submission" date="2025-09" db="UniProtKB">
        <authorList>
            <consortium name="Ensembl"/>
        </authorList>
    </citation>
    <scope>IDENTIFICATION</scope>
</reference>
<feature type="domain" description="Histone deacetylase" evidence="18">
    <location>
        <begin position="688"/>
        <end position="923"/>
    </location>
</feature>
<gene>
    <name evidence="20" type="primary">HDAC5</name>
</gene>
<feature type="region of interest" description="Disordered" evidence="17">
    <location>
        <begin position="521"/>
        <end position="603"/>
    </location>
</feature>
<dbReference type="Pfam" id="PF00850">
    <property type="entry name" value="Hist_deacetyl"/>
    <property type="match status" value="1"/>
</dbReference>
<evidence type="ECO:0000259" key="19">
    <source>
        <dbReference type="Pfam" id="PF12203"/>
    </source>
</evidence>
<feature type="compositionally biased region" description="Basic and acidic residues" evidence="17">
    <location>
        <begin position="236"/>
        <end position="247"/>
    </location>
</feature>
<feature type="binding site" evidence="14">
    <location>
        <position position="682"/>
    </location>
    <ligand>
        <name>Zn(2+)</name>
        <dbReference type="ChEBI" id="CHEBI:29105"/>
    </ligand>
</feature>
<organism evidence="20 21">
    <name type="scientific">Esox lucius</name>
    <name type="common">Northern pike</name>
    <dbReference type="NCBI Taxonomy" id="8010"/>
    <lineage>
        <taxon>Eukaryota</taxon>
        <taxon>Metazoa</taxon>
        <taxon>Chordata</taxon>
        <taxon>Craniata</taxon>
        <taxon>Vertebrata</taxon>
        <taxon>Euteleostomi</taxon>
        <taxon>Actinopterygii</taxon>
        <taxon>Neopterygii</taxon>
        <taxon>Teleostei</taxon>
        <taxon>Protacanthopterygii</taxon>
        <taxon>Esociformes</taxon>
        <taxon>Esocidae</taxon>
        <taxon>Esox</taxon>
    </lineage>
</organism>
<evidence type="ECO:0000256" key="5">
    <source>
        <dbReference type="ARBA" id="ARBA00022723"/>
    </source>
</evidence>
<dbReference type="EC" id="3.5.1.98" evidence="3 12"/>
<dbReference type="Proteomes" id="UP000265140">
    <property type="component" value="Chromosome 11"/>
</dbReference>
<feature type="active site" evidence="13">
    <location>
        <position position="734"/>
    </location>
</feature>
<evidence type="ECO:0000256" key="10">
    <source>
        <dbReference type="ARBA" id="ARBA00023163"/>
    </source>
</evidence>
<dbReference type="Ensembl" id="ENSELUT00000104536.1">
    <property type="protein sequence ID" value="ENSELUP00000089875.1"/>
    <property type="gene ID" value="ENSELUG00000007133.3"/>
</dbReference>
<accession>A0AAY5KNL1</accession>
<evidence type="ECO:0000256" key="6">
    <source>
        <dbReference type="ARBA" id="ARBA00022801"/>
    </source>
</evidence>
<evidence type="ECO:0000256" key="17">
    <source>
        <dbReference type="SAM" id="MobiDB-lite"/>
    </source>
</evidence>
<evidence type="ECO:0000256" key="4">
    <source>
        <dbReference type="ARBA" id="ARBA00022491"/>
    </source>
</evidence>
<dbReference type="PANTHER" id="PTHR45364:SF12">
    <property type="entry name" value="HISTONE DEACETYLASE"/>
    <property type="match status" value="1"/>
</dbReference>
<evidence type="ECO:0000313" key="21">
    <source>
        <dbReference type="Proteomes" id="UP000265140"/>
    </source>
</evidence>
<dbReference type="InterPro" id="IPR023696">
    <property type="entry name" value="Ureohydrolase_dom_sf"/>
</dbReference>
<feature type="region of interest" description="Disordered" evidence="17">
    <location>
        <begin position="402"/>
        <end position="427"/>
    </location>
</feature>
<evidence type="ECO:0000256" key="7">
    <source>
        <dbReference type="ARBA" id="ARBA00022833"/>
    </source>
</evidence>
<evidence type="ECO:0000256" key="3">
    <source>
        <dbReference type="ARBA" id="ARBA00012111"/>
    </source>
</evidence>
<feature type="compositionally biased region" description="Polar residues" evidence="17">
    <location>
        <begin position="1"/>
        <end position="18"/>
    </location>
</feature>
<proteinExistence type="inferred from homology"/>
<feature type="compositionally biased region" description="Basic and acidic residues" evidence="17">
    <location>
        <begin position="556"/>
        <end position="572"/>
    </location>
</feature>
<dbReference type="AlphaFoldDB" id="A0AAY5KNL1"/>
<keyword evidence="4 12" id="KW-0678">Repressor</keyword>
<feature type="compositionally biased region" description="Low complexity" evidence="17">
    <location>
        <begin position="997"/>
        <end position="1010"/>
    </location>
</feature>